<proteinExistence type="predicted"/>
<dbReference type="RefSeq" id="WP_264730099.1">
    <property type="nucleotide sequence ID" value="NZ_JAPDNR010000001.1"/>
</dbReference>
<reference evidence="2 3" key="1">
    <citation type="submission" date="2022-10" db="EMBL/GenBank/DDBJ databases">
        <title>Chitinophaga nivalis PC15 sp. nov., isolated from Pyeongchang county, South Korea.</title>
        <authorList>
            <person name="Trinh H.N."/>
        </authorList>
    </citation>
    <scope>NUCLEOTIDE SEQUENCE [LARGE SCALE GENOMIC DNA]</scope>
    <source>
        <strain evidence="2 3">PC14</strain>
    </source>
</reference>
<evidence type="ECO:0000313" key="3">
    <source>
        <dbReference type="Proteomes" id="UP001207742"/>
    </source>
</evidence>
<feature type="domain" description="Probable sensor" evidence="1">
    <location>
        <begin position="32"/>
        <end position="125"/>
    </location>
</feature>
<dbReference type="EMBL" id="JAPDNS010000001">
    <property type="protein sequence ID" value="MCW3484462.1"/>
    <property type="molecule type" value="Genomic_DNA"/>
</dbReference>
<name>A0ABT3IKG3_9BACT</name>
<dbReference type="Pfam" id="PF21751">
    <property type="entry name" value="DACNV"/>
    <property type="match status" value="1"/>
</dbReference>
<sequence>MPYSNTGKVAVQKPENLALKVYEHFHDIGLQRPSKALLEEFFDCLFYASLEREEGQEIRVTVTYYNPRSQPARQDKEDGWSFVQLDKPIPLNVSSLVKLAKAADPWSGSVAVSHINQTLSIVGLIDQAVHLQSYLNLEEEARPEQPGLFQAFVTGIGSITVMRNLHVIASFKKGTLITDYLDVLSRKGQVFELITRIAENTAVKVARKMKENGLEAVPQPELVVSCRVLYIRSLKRILTRIKNYAHGGAMLITPGQTDLKRKYGITYDRITQTIIKIIYNKQLPPEEQTDMQALTRELKGAIRFVASQSCVDGLVLLDTSFVVKGFGVVIDTKDGPEKVYQSLNINFNPEKTAIIVPNHFGTRHRSMFSYCYYHPGSLGFVVSQDGDIRAITRVGTKIVIWENILIQKGKATPRKK</sequence>
<organism evidence="2 3">
    <name type="scientific">Chitinophaga nivalis</name>
    <dbReference type="NCBI Taxonomy" id="2991709"/>
    <lineage>
        <taxon>Bacteria</taxon>
        <taxon>Pseudomonadati</taxon>
        <taxon>Bacteroidota</taxon>
        <taxon>Chitinophagia</taxon>
        <taxon>Chitinophagales</taxon>
        <taxon>Chitinophagaceae</taxon>
        <taxon>Chitinophaga</taxon>
    </lineage>
</organism>
<protein>
    <recommendedName>
        <fullName evidence="1">Probable sensor domain-containing protein</fullName>
    </recommendedName>
</protein>
<keyword evidence="3" id="KW-1185">Reference proteome</keyword>
<evidence type="ECO:0000313" key="2">
    <source>
        <dbReference type="EMBL" id="MCW3484462.1"/>
    </source>
</evidence>
<dbReference type="InterPro" id="IPR048551">
    <property type="entry name" value="DACNV"/>
</dbReference>
<gene>
    <name evidence="2" type="ORF">OL497_11195</name>
</gene>
<dbReference type="Proteomes" id="UP001207742">
    <property type="component" value="Unassembled WGS sequence"/>
</dbReference>
<accession>A0ABT3IKG3</accession>
<comment type="caution">
    <text evidence="2">The sequence shown here is derived from an EMBL/GenBank/DDBJ whole genome shotgun (WGS) entry which is preliminary data.</text>
</comment>
<evidence type="ECO:0000259" key="1">
    <source>
        <dbReference type="Pfam" id="PF21751"/>
    </source>
</evidence>